<sequence length="587" mass="65988">MKITRLFDFLYNQLENNPIPDSLVSKVNGEWKKTSTQEYVNKANTFSRGLLKLGIKPQDKIGIVTANNRTEWNICDMGMQQVGVISVPLYPTLSPKDYEYVLSNSECKICIVSDKDLYDKVLQAKQNVPTLTGIYLFDDVAGLPNWQEILDLGADDSTQSEVEALKNLVKAQDIATIIYTSGTTGKPKGVVLSHENIVSNVLMSTPAVPNLPSPSRALSFLPINHILERMIVYLYLSRGIGIYYAESIDKLGDNLKEVKPHVFTVVPRVVEKVYDKIYTTGANAGGLKTKIFMWALSLAKEYQPFEKLGFMQKLKMKIADKLVFTKWREGVGGEVVCLVSGSAPLSAHLSRIFWGAGIPVLEGYGLSETSPVISVNMMKKNSFGIGTVGPVLKGIDVKFGEDGEILVKGPNVFKEYYNDPEKTSEAFTADGYFKTGDIGVLENGLLKITDRKKEMFKTSGGKYIAPQQIENLFKQSPYIEQIMVVGEGEKMPTAMIQPSFEKLKSFLKEDLSNEEMIKKPEVIARIQKEVDRMNRQLGHWEQVKKFELTSNEWSIETGELTPTLKLKRKIIMEKNKELYNKLYDIKY</sequence>
<dbReference type="STRING" id="865938.Weevi_1819"/>
<proteinExistence type="predicted"/>
<dbReference type="EMBL" id="CP002455">
    <property type="protein sequence ID" value="ADX68509.1"/>
    <property type="molecule type" value="Genomic_DNA"/>
</dbReference>
<dbReference type="Proteomes" id="UP000008641">
    <property type="component" value="Chromosome"/>
</dbReference>
<reference evidence="6" key="2">
    <citation type="journal article" date="2011" name="Stand. Genomic Sci.">
        <title>Complete genome sequence of Weeksella virosa type strain (9751T).</title>
        <authorList>
            <person name="Lang E."/>
            <person name="Teshima H."/>
            <person name="Lucas S."/>
            <person name="Lapidus A."/>
            <person name="Hammon N."/>
            <person name="Deshpande S."/>
            <person name="Nolan M."/>
            <person name="Cheng J."/>
            <person name="Pitluck S."/>
            <person name="Liolios K."/>
            <person name="Pagani I."/>
            <person name="Mikhailova N."/>
            <person name="Ivanova N."/>
            <person name="Mavromatis K."/>
            <person name="Pati A."/>
            <person name="Tapia R."/>
            <person name="Han C."/>
            <person name="Goodwin L."/>
            <person name="Chen A."/>
            <person name="Palaniappan K."/>
            <person name="Land M."/>
            <person name="Hauser L."/>
            <person name="Chang Y."/>
            <person name="Jeffries C."/>
            <person name="Brambilla E."/>
            <person name="Kopitz M."/>
            <person name="Rohde M."/>
            <person name="Goker M."/>
            <person name="Tindall B."/>
            <person name="Detter J."/>
            <person name="Woyke T."/>
            <person name="Bristow J."/>
            <person name="Eisen J."/>
            <person name="Markowitz V."/>
            <person name="Hugenholtz P."/>
            <person name="Klenk H."/>
            <person name="Kyrpides N."/>
        </authorList>
    </citation>
    <scope>NUCLEOTIDE SEQUENCE [LARGE SCALE GENOMIC DNA]</scope>
    <source>
        <strain evidence="6">ATCC 43766 / DSM 16922 / JCM 21250 / NBRC 16016 / NCTC 11634 / CL345/78</strain>
    </source>
</reference>
<dbReference type="PRINTS" id="PR00154">
    <property type="entry name" value="AMPBINDING"/>
</dbReference>
<evidence type="ECO:0000259" key="4">
    <source>
        <dbReference type="Pfam" id="PF00501"/>
    </source>
</evidence>
<dbReference type="RefSeq" id="WP_013598898.1">
    <property type="nucleotide sequence ID" value="NC_015144.1"/>
</dbReference>
<dbReference type="KEGG" id="wvi:Weevi_1819"/>
<dbReference type="HOGENOM" id="CLU_000022_45_5_10"/>
<evidence type="ECO:0000313" key="5">
    <source>
        <dbReference type="EMBL" id="ADX68509.1"/>
    </source>
</evidence>
<keyword evidence="1 5" id="KW-0436">Ligase</keyword>
<dbReference type="PANTHER" id="PTHR43272:SF32">
    <property type="entry name" value="AMP-DEPENDENT SYNTHETASE_LIGASE DOMAIN-CONTAINING PROTEIN"/>
    <property type="match status" value="1"/>
</dbReference>
<dbReference type="InterPro" id="IPR020845">
    <property type="entry name" value="AMP-binding_CS"/>
</dbReference>
<name>F0P0L0_WEEVC</name>
<evidence type="ECO:0000256" key="1">
    <source>
        <dbReference type="ARBA" id="ARBA00022598"/>
    </source>
</evidence>
<dbReference type="GO" id="GO:0004467">
    <property type="term" value="F:long-chain fatty acid-CoA ligase activity"/>
    <property type="evidence" value="ECO:0007669"/>
    <property type="project" value="UniProtKB-EC"/>
</dbReference>
<dbReference type="InterPro" id="IPR020459">
    <property type="entry name" value="AMP-binding"/>
</dbReference>
<dbReference type="InterPro" id="IPR000873">
    <property type="entry name" value="AMP-dep_synth/lig_dom"/>
</dbReference>
<dbReference type="EC" id="6.2.1.3" evidence="5"/>
<reference evidence="5 6" key="1">
    <citation type="journal article" date="2011" name="Stand. Genomic Sci.">
        <title>Complete genome sequence of Weeksella virosa type strain (9751).</title>
        <authorList>
            <person name="Lang E."/>
            <person name="Teshima H."/>
            <person name="Lucas S."/>
            <person name="Lapidus A."/>
            <person name="Hammon N."/>
            <person name="Deshpande S."/>
            <person name="Nolan M."/>
            <person name="Cheng J.F."/>
            <person name="Pitluck S."/>
            <person name="Liolios K."/>
            <person name="Pagani I."/>
            <person name="Mikhailova N."/>
            <person name="Ivanova N."/>
            <person name="Mavromatis K."/>
            <person name="Pati A."/>
            <person name="Tapia R."/>
            <person name="Han C."/>
            <person name="Goodwin L."/>
            <person name="Chen A."/>
            <person name="Palaniappan K."/>
            <person name="Land M."/>
            <person name="Hauser L."/>
            <person name="Chang Y.J."/>
            <person name="Jeffries C.D."/>
            <person name="Brambilla E.M."/>
            <person name="Kopitz M."/>
            <person name="Rohde M."/>
            <person name="Goker M."/>
            <person name="Tindall B.J."/>
            <person name="Detter J.C."/>
            <person name="Woyke T."/>
            <person name="Bristow J."/>
            <person name="Eisen J.A."/>
            <person name="Markowitz V."/>
            <person name="Hugenholtz P."/>
            <person name="Klenk H.P."/>
            <person name="Kyrpides N.C."/>
        </authorList>
    </citation>
    <scope>NUCLEOTIDE SEQUENCE [LARGE SCALE GENOMIC DNA]</scope>
    <source>
        <strain evidence="6">ATCC 43766 / DSM 16922 / JCM 21250 / NBRC 16016 / NCTC 11634 / CL345/78</strain>
    </source>
</reference>
<dbReference type="SUPFAM" id="SSF56801">
    <property type="entry name" value="Acetyl-CoA synthetase-like"/>
    <property type="match status" value="1"/>
</dbReference>
<keyword evidence="6" id="KW-1185">Reference proteome</keyword>
<gene>
    <name evidence="5" type="ordered locus">Weevi_1819</name>
</gene>
<feature type="domain" description="AMP-dependent synthetase/ligase" evidence="4">
    <location>
        <begin position="25"/>
        <end position="417"/>
    </location>
</feature>
<dbReference type="CDD" id="cd05907">
    <property type="entry name" value="VL_LC_FACS_like"/>
    <property type="match status" value="1"/>
</dbReference>
<evidence type="ECO:0000256" key="3">
    <source>
        <dbReference type="ARBA" id="ARBA00023098"/>
    </source>
</evidence>
<dbReference type="Pfam" id="PF00501">
    <property type="entry name" value="AMP-binding"/>
    <property type="match status" value="1"/>
</dbReference>
<accession>F0P0L0</accession>
<keyword evidence="3" id="KW-0443">Lipid metabolism</keyword>
<evidence type="ECO:0000313" key="6">
    <source>
        <dbReference type="Proteomes" id="UP000008641"/>
    </source>
</evidence>
<organism evidence="5 6">
    <name type="scientific">Weeksella virosa (strain ATCC 43766 / DSM 16922 / JCM 21250 / CCUG 30538 / CDC 9751 / IAM 14551 / NBRC 16016 / NCTC 11634 / CL345/78)</name>
    <dbReference type="NCBI Taxonomy" id="865938"/>
    <lineage>
        <taxon>Bacteria</taxon>
        <taxon>Pseudomonadati</taxon>
        <taxon>Bacteroidota</taxon>
        <taxon>Flavobacteriia</taxon>
        <taxon>Flavobacteriales</taxon>
        <taxon>Weeksellaceae</taxon>
        <taxon>Weeksella</taxon>
    </lineage>
</organism>
<dbReference type="Pfam" id="PF23562">
    <property type="entry name" value="AMP-binding_C_3"/>
    <property type="match status" value="1"/>
</dbReference>
<dbReference type="eggNOG" id="COG1022">
    <property type="taxonomic scope" value="Bacteria"/>
</dbReference>
<dbReference type="GO" id="GO:0016020">
    <property type="term" value="C:membrane"/>
    <property type="evidence" value="ECO:0007669"/>
    <property type="project" value="TreeGrafter"/>
</dbReference>
<evidence type="ECO:0000256" key="2">
    <source>
        <dbReference type="ARBA" id="ARBA00022832"/>
    </source>
</evidence>
<protein>
    <submittedName>
        <fullName evidence="5">Long-chain-fatty-acid--CoA ligase</fullName>
        <ecNumber evidence="5">6.2.1.3</ecNumber>
    </submittedName>
</protein>
<keyword evidence="2" id="KW-0276">Fatty acid metabolism</keyword>
<dbReference type="AlphaFoldDB" id="F0P0L0"/>
<dbReference type="PROSITE" id="PS00455">
    <property type="entry name" value="AMP_BINDING"/>
    <property type="match status" value="1"/>
</dbReference>
<dbReference type="Gene3D" id="3.40.50.12780">
    <property type="entry name" value="N-terminal domain of ligase-like"/>
    <property type="match status" value="1"/>
</dbReference>
<dbReference type="InterPro" id="IPR042099">
    <property type="entry name" value="ANL_N_sf"/>
</dbReference>
<dbReference type="PANTHER" id="PTHR43272">
    <property type="entry name" value="LONG-CHAIN-FATTY-ACID--COA LIGASE"/>
    <property type="match status" value="1"/>
</dbReference>
<dbReference type="OrthoDB" id="9803968at2"/>